<protein>
    <submittedName>
        <fullName evidence="5">Flavin-dependent monooxygenase, oxygenase subunit HsaA</fullName>
        <ecNumber evidence="5">1.14.14.12</ecNumber>
    </submittedName>
</protein>
<dbReference type="Proteomes" id="UP000430146">
    <property type="component" value="Unassembled WGS sequence"/>
</dbReference>
<dbReference type="PIRSF" id="PIRSF016578">
    <property type="entry name" value="HsaA"/>
    <property type="match status" value="1"/>
</dbReference>
<evidence type="ECO:0000313" key="6">
    <source>
        <dbReference type="Proteomes" id="UP000430146"/>
    </source>
</evidence>
<feature type="domain" description="Acyl-CoA dehydrogenase C-terminal" evidence="4">
    <location>
        <begin position="252"/>
        <end position="383"/>
    </location>
</feature>
<keyword evidence="3 5" id="KW-0560">Oxidoreductase</keyword>
<proteinExistence type="predicted"/>
<dbReference type="AlphaFoldDB" id="A0A5S9QNR1"/>
<gene>
    <name evidence="5" type="primary">hsaA_4</name>
    <name evidence="5" type="ORF">AELLOGFF_04282</name>
</gene>
<keyword evidence="6" id="KW-1185">Reference proteome</keyword>
<dbReference type="GO" id="GO:0003995">
    <property type="term" value="F:acyl-CoA dehydrogenase activity"/>
    <property type="evidence" value="ECO:0007669"/>
    <property type="project" value="TreeGrafter"/>
</dbReference>
<dbReference type="EMBL" id="CACSIP010000018">
    <property type="protein sequence ID" value="CAA0120831.1"/>
    <property type="molecule type" value="Genomic_DNA"/>
</dbReference>
<evidence type="ECO:0000256" key="2">
    <source>
        <dbReference type="ARBA" id="ARBA00022827"/>
    </source>
</evidence>
<dbReference type="EC" id="1.14.14.12" evidence="5"/>
<dbReference type="Pfam" id="PF08028">
    <property type="entry name" value="Acyl-CoA_dh_2"/>
    <property type="match status" value="1"/>
</dbReference>
<dbReference type="InterPro" id="IPR009100">
    <property type="entry name" value="AcylCoA_DH/oxidase_NM_dom_sf"/>
</dbReference>
<reference evidence="5 6" key="1">
    <citation type="submission" date="2019-11" db="EMBL/GenBank/DDBJ databases">
        <authorList>
            <person name="Holert J."/>
        </authorList>
    </citation>
    <scope>NUCLEOTIDE SEQUENCE [LARGE SCALE GENOMIC DNA]</scope>
    <source>
        <strain evidence="5">BC8_1</strain>
    </source>
</reference>
<dbReference type="InterPro" id="IPR037069">
    <property type="entry name" value="AcylCoA_DH/ox_N_sf"/>
</dbReference>
<keyword evidence="1" id="KW-0285">Flavoprotein</keyword>
<dbReference type="GO" id="GO:0050660">
    <property type="term" value="F:flavin adenine dinucleotide binding"/>
    <property type="evidence" value="ECO:0007669"/>
    <property type="project" value="InterPro"/>
</dbReference>
<dbReference type="GO" id="GO:0005737">
    <property type="term" value="C:cytoplasm"/>
    <property type="evidence" value="ECO:0007669"/>
    <property type="project" value="TreeGrafter"/>
</dbReference>
<evidence type="ECO:0000313" key="5">
    <source>
        <dbReference type="EMBL" id="CAA0120831.1"/>
    </source>
</evidence>
<keyword evidence="2" id="KW-0274">FAD</keyword>
<evidence type="ECO:0000256" key="3">
    <source>
        <dbReference type="ARBA" id="ARBA00023002"/>
    </source>
</evidence>
<dbReference type="InterPro" id="IPR036250">
    <property type="entry name" value="AcylCo_DH-like_C"/>
</dbReference>
<dbReference type="InterPro" id="IPR013107">
    <property type="entry name" value="Acyl-CoA_DH_C"/>
</dbReference>
<dbReference type="Gene3D" id="1.10.540.10">
    <property type="entry name" value="Acyl-CoA dehydrogenase/oxidase, N-terminal domain"/>
    <property type="match status" value="1"/>
</dbReference>
<dbReference type="GO" id="GO:0036383">
    <property type="term" value="F:3-hydroxy-9,10-secoandrosta-1,3,5(10)-triene-9,17-dione monooxygenase activity"/>
    <property type="evidence" value="ECO:0007669"/>
    <property type="project" value="UniProtKB-EC"/>
</dbReference>
<dbReference type="PANTHER" id="PTHR48083">
    <property type="entry name" value="MEDIUM-CHAIN SPECIFIC ACYL-COA DEHYDROGENASE, MITOCHONDRIAL-RELATED"/>
    <property type="match status" value="1"/>
</dbReference>
<dbReference type="SUPFAM" id="SSF47203">
    <property type="entry name" value="Acyl-CoA dehydrogenase C-terminal domain-like"/>
    <property type="match status" value="1"/>
</dbReference>
<sequence>MNAYVRPVTPVSQVALAPDHLVGLVRDMRELVRAEAAESERNRTMTAATVEAMWSTGLMSAFNPTAAGGIEPSFTEMIETWIEMAWQDGSFGWVGIANLPSAFAAATYLPDDGFAEVFTANNNHVTMGGQFFPNGQGVAVDGGYRLSGSWSFGSGTGHSEYVAAGFLPMVDGEIRWVSEGVPDMQVAVVPRAQVAFQDGWHVQGLKGTGSYDYALGDVFVPHSRTFALFTRQALRGSSPATRMGMMPVTAAGHAAWALGVAKSMLDDVAELAETKFRMSDMAALASRPTFQKGLAHHVAAWRAARLLVLDAFTTAEAVVADGGELTPTLRADMRVAAVFATDTARGCAEWAHLAAGTSAIREGSRLERAFRDIYTGTQHAFISEKVAIDAAQIWLGIVEDQFGL</sequence>
<organism evidence="5 6">
    <name type="scientific">Mycolicibacterium vanbaalenii</name>
    <name type="common">Mycobacterium vanbaalenii</name>
    <dbReference type="NCBI Taxonomy" id="110539"/>
    <lineage>
        <taxon>Bacteria</taxon>
        <taxon>Bacillati</taxon>
        <taxon>Actinomycetota</taxon>
        <taxon>Actinomycetes</taxon>
        <taxon>Mycobacteriales</taxon>
        <taxon>Mycobacteriaceae</taxon>
        <taxon>Mycolicibacterium</taxon>
    </lineage>
</organism>
<accession>A0A5S9QNR1</accession>
<dbReference type="GO" id="GO:0033539">
    <property type="term" value="P:fatty acid beta-oxidation using acyl-CoA dehydrogenase"/>
    <property type="evidence" value="ECO:0007669"/>
    <property type="project" value="TreeGrafter"/>
</dbReference>
<dbReference type="PANTHER" id="PTHR48083:SF5">
    <property type="entry name" value="NRGC PROTEIN"/>
    <property type="match status" value="1"/>
</dbReference>
<evidence type="ECO:0000256" key="1">
    <source>
        <dbReference type="ARBA" id="ARBA00022630"/>
    </source>
</evidence>
<name>A0A5S9QNR1_MYCVN</name>
<dbReference type="Gene3D" id="2.40.110.10">
    <property type="entry name" value="Butyryl-CoA Dehydrogenase, subunit A, domain 2"/>
    <property type="match status" value="1"/>
</dbReference>
<evidence type="ECO:0000259" key="4">
    <source>
        <dbReference type="Pfam" id="PF08028"/>
    </source>
</evidence>
<dbReference type="Gene3D" id="1.20.140.10">
    <property type="entry name" value="Butyryl-CoA Dehydrogenase, subunit A, domain 3"/>
    <property type="match status" value="1"/>
</dbReference>
<dbReference type="InterPro" id="IPR050741">
    <property type="entry name" value="Acyl-CoA_dehydrogenase"/>
</dbReference>
<keyword evidence="5" id="KW-0503">Monooxygenase</keyword>
<dbReference type="SUPFAM" id="SSF56645">
    <property type="entry name" value="Acyl-CoA dehydrogenase NM domain-like"/>
    <property type="match status" value="1"/>
</dbReference>
<dbReference type="InterPro" id="IPR046373">
    <property type="entry name" value="Acyl-CoA_Oxase/DH_mid-dom_sf"/>
</dbReference>